<reference evidence="2 3" key="1">
    <citation type="journal article" date="2019" name="Sci. Rep.">
        <title>Orb-weaving spider Araneus ventricosus genome elucidates the spidroin gene catalogue.</title>
        <authorList>
            <person name="Kono N."/>
            <person name="Nakamura H."/>
            <person name="Ohtoshi R."/>
            <person name="Moran D.A.P."/>
            <person name="Shinohara A."/>
            <person name="Yoshida Y."/>
            <person name="Fujiwara M."/>
            <person name="Mori M."/>
            <person name="Tomita M."/>
            <person name="Arakawa K."/>
        </authorList>
    </citation>
    <scope>NUCLEOTIDE SEQUENCE [LARGE SCALE GENOMIC DNA]</scope>
</reference>
<feature type="compositionally biased region" description="Polar residues" evidence="1">
    <location>
        <begin position="48"/>
        <end position="65"/>
    </location>
</feature>
<feature type="region of interest" description="Disordered" evidence="1">
    <location>
        <begin position="48"/>
        <end position="67"/>
    </location>
</feature>
<proteinExistence type="predicted"/>
<evidence type="ECO:0000313" key="3">
    <source>
        <dbReference type="Proteomes" id="UP000499080"/>
    </source>
</evidence>
<dbReference type="EMBL" id="BGPR01000646">
    <property type="protein sequence ID" value="GBM29842.1"/>
    <property type="molecule type" value="Genomic_DNA"/>
</dbReference>
<evidence type="ECO:0000256" key="1">
    <source>
        <dbReference type="SAM" id="MobiDB-lite"/>
    </source>
</evidence>
<keyword evidence="3" id="KW-1185">Reference proteome</keyword>
<name>A0A4Y2EKQ9_ARAVE</name>
<dbReference type="Proteomes" id="UP000499080">
    <property type="component" value="Unassembled WGS sequence"/>
</dbReference>
<dbReference type="AlphaFoldDB" id="A0A4Y2EKQ9"/>
<gene>
    <name evidence="2" type="ORF">AVEN_110356_1</name>
</gene>
<organism evidence="2 3">
    <name type="scientific">Araneus ventricosus</name>
    <name type="common">Orbweaver spider</name>
    <name type="synonym">Epeira ventricosa</name>
    <dbReference type="NCBI Taxonomy" id="182803"/>
    <lineage>
        <taxon>Eukaryota</taxon>
        <taxon>Metazoa</taxon>
        <taxon>Ecdysozoa</taxon>
        <taxon>Arthropoda</taxon>
        <taxon>Chelicerata</taxon>
        <taxon>Arachnida</taxon>
        <taxon>Araneae</taxon>
        <taxon>Araneomorphae</taxon>
        <taxon>Entelegynae</taxon>
        <taxon>Araneoidea</taxon>
        <taxon>Araneidae</taxon>
        <taxon>Araneus</taxon>
    </lineage>
</organism>
<accession>A0A4Y2EKQ9</accession>
<protein>
    <submittedName>
        <fullName evidence="2">Uncharacterized protein</fullName>
    </submittedName>
</protein>
<comment type="caution">
    <text evidence="2">The sequence shown here is derived from an EMBL/GenBank/DDBJ whole genome shotgun (WGS) entry which is preliminary data.</text>
</comment>
<evidence type="ECO:0000313" key="2">
    <source>
        <dbReference type="EMBL" id="GBM29842.1"/>
    </source>
</evidence>
<sequence length="96" mass="10942">MRPANGCSEDKIWDRFCTPPPPGKSRVKKETCNRVEESEILSVESRNFHSTVQVQRKEQQGYQKSASKRDAISGTALGLIDMLANMNMFDEHAHKY</sequence>